<name>A0ABT0PCZ9_9GAMM</name>
<dbReference type="PANTHER" id="PTHR30353:SF15">
    <property type="entry name" value="INNER MEMBRANE PROTEIN YABI"/>
    <property type="match status" value="1"/>
</dbReference>
<comment type="subcellular location">
    <subcellularLocation>
        <location evidence="1">Cell membrane</location>
        <topology evidence="1">Multi-pass membrane protein</topology>
    </subcellularLocation>
</comment>
<keyword evidence="6 7" id="KW-0472">Membrane</keyword>
<dbReference type="SMART" id="SM00014">
    <property type="entry name" value="acidPPc"/>
    <property type="match status" value="1"/>
</dbReference>
<organism evidence="9 10">
    <name type="scientific">Parendozoicomonas callyspongiae</name>
    <dbReference type="NCBI Taxonomy" id="2942213"/>
    <lineage>
        <taxon>Bacteria</taxon>
        <taxon>Pseudomonadati</taxon>
        <taxon>Pseudomonadota</taxon>
        <taxon>Gammaproteobacteria</taxon>
        <taxon>Oceanospirillales</taxon>
        <taxon>Endozoicomonadaceae</taxon>
        <taxon>Parendozoicomonas</taxon>
    </lineage>
</organism>
<dbReference type="EMBL" id="JAMFLX010000004">
    <property type="protein sequence ID" value="MCL6269101.1"/>
    <property type="molecule type" value="Genomic_DNA"/>
</dbReference>
<keyword evidence="5 7" id="KW-1133">Transmembrane helix</keyword>
<accession>A0ABT0PCZ9</accession>
<evidence type="ECO:0000256" key="3">
    <source>
        <dbReference type="ARBA" id="ARBA00022475"/>
    </source>
</evidence>
<dbReference type="InterPro" id="IPR032818">
    <property type="entry name" value="DedA-like"/>
</dbReference>
<dbReference type="SUPFAM" id="SSF48317">
    <property type="entry name" value="Acid phosphatase/Vanadium-dependent haloperoxidase"/>
    <property type="match status" value="1"/>
</dbReference>
<feature type="transmembrane region" description="Helical" evidence="7">
    <location>
        <begin position="328"/>
        <end position="347"/>
    </location>
</feature>
<dbReference type="InterPro" id="IPR036938">
    <property type="entry name" value="PAP2/HPO_sf"/>
</dbReference>
<dbReference type="Proteomes" id="UP001203338">
    <property type="component" value="Unassembled WGS sequence"/>
</dbReference>
<feature type="transmembrane region" description="Helical" evidence="7">
    <location>
        <begin position="60"/>
        <end position="81"/>
    </location>
</feature>
<feature type="transmembrane region" description="Helical" evidence="7">
    <location>
        <begin position="354"/>
        <end position="375"/>
    </location>
</feature>
<evidence type="ECO:0000256" key="2">
    <source>
        <dbReference type="ARBA" id="ARBA00010792"/>
    </source>
</evidence>
<evidence type="ECO:0000313" key="10">
    <source>
        <dbReference type="Proteomes" id="UP001203338"/>
    </source>
</evidence>
<protein>
    <submittedName>
        <fullName evidence="9">VTT domain-containing protein</fullName>
    </submittedName>
</protein>
<evidence type="ECO:0000256" key="6">
    <source>
        <dbReference type="ARBA" id="ARBA00023136"/>
    </source>
</evidence>
<keyword evidence="10" id="KW-1185">Reference proteome</keyword>
<comment type="similarity">
    <text evidence="2">Belongs to the DedA family.</text>
</comment>
<feature type="transmembrane region" description="Helical" evidence="7">
    <location>
        <begin position="143"/>
        <end position="160"/>
    </location>
</feature>
<evidence type="ECO:0000313" key="9">
    <source>
        <dbReference type="EMBL" id="MCL6269101.1"/>
    </source>
</evidence>
<dbReference type="InterPro" id="IPR000326">
    <property type="entry name" value="PAP2/HPO"/>
</dbReference>
<feature type="transmembrane region" description="Helical" evidence="7">
    <location>
        <begin position="211"/>
        <end position="230"/>
    </location>
</feature>
<dbReference type="Pfam" id="PF09335">
    <property type="entry name" value="VTT_dom"/>
    <property type="match status" value="1"/>
</dbReference>
<sequence length="430" mass="48403">MDLISLSEAMHWLQLHKDWLALIIAAVAFLESLALVGLVLPGVVLLFAAATIAGSGVLDIWSTLLAGFIGAVLGDGISFILGQVFHKRIRGWWLFRSHPEWLEEGESFFHKHGGASIALGRFIGPVRPVIPLVAGMLGMSAKYFYFINIISSVVWSPVYLLPGYLIGASVHWQEHIPLSLVYLVAGVLVFAWLLAFGCYRFGQKVSLKKAYSWTLGLLVLMGLAAEFFWFRPIDIDIQDWALSIQTPLANRLFTDLTLIGEFYVQGLWVLLVGLWLLEDNQRRQCGRFLLLALTLHGLHLLLKFVLAIERPAGLPGYAEDWFSWPSGHASFVLFMGLYVGRYIAFYFPKKFRPWCWWVGLSFGLLMGFSRVYLNVHWASDVFGGFLLGGSGFLIWLVLDKETEERTLGKPFWWRVGLFTLATGGVLTLIR</sequence>
<dbReference type="Gene3D" id="1.20.144.10">
    <property type="entry name" value="Phosphatidic acid phosphatase type 2/haloperoxidase"/>
    <property type="match status" value="1"/>
</dbReference>
<feature type="transmembrane region" description="Helical" evidence="7">
    <location>
        <begin position="180"/>
        <end position="199"/>
    </location>
</feature>
<evidence type="ECO:0000256" key="5">
    <source>
        <dbReference type="ARBA" id="ARBA00022989"/>
    </source>
</evidence>
<feature type="transmembrane region" description="Helical" evidence="7">
    <location>
        <begin position="411"/>
        <end position="429"/>
    </location>
</feature>
<feature type="transmembrane region" description="Helical" evidence="7">
    <location>
        <begin position="256"/>
        <end position="276"/>
    </location>
</feature>
<keyword evidence="3" id="KW-1003">Cell membrane</keyword>
<feature type="domain" description="Phosphatidic acid phosphatase type 2/haloperoxidase" evidence="8">
    <location>
        <begin position="285"/>
        <end position="396"/>
    </location>
</feature>
<proteinExistence type="inferred from homology"/>
<evidence type="ECO:0000256" key="1">
    <source>
        <dbReference type="ARBA" id="ARBA00004651"/>
    </source>
</evidence>
<comment type="caution">
    <text evidence="9">The sequence shown here is derived from an EMBL/GenBank/DDBJ whole genome shotgun (WGS) entry which is preliminary data.</text>
</comment>
<feature type="transmembrane region" description="Helical" evidence="7">
    <location>
        <begin position="20"/>
        <end position="48"/>
    </location>
</feature>
<keyword evidence="4 7" id="KW-0812">Transmembrane</keyword>
<dbReference type="InterPro" id="IPR032816">
    <property type="entry name" value="VTT_dom"/>
</dbReference>
<evidence type="ECO:0000256" key="4">
    <source>
        <dbReference type="ARBA" id="ARBA00022692"/>
    </source>
</evidence>
<reference evidence="9 10" key="1">
    <citation type="submission" date="2022-05" db="EMBL/GenBank/DDBJ databases">
        <authorList>
            <person name="Park J.-S."/>
        </authorList>
    </citation>
    <scope>NUCLEOTIDE SEQUENCE [LARGE SCALE GENOMIC DNA]</scope>
    <source>
        <strain evidence="9 10">2012CJ34-2</strain>
    </source>
</reference>
<dbReference type="Pfam" id="PF01569">
    <property type="entry name" value="PAP2"/>
    <property type="match status" value="1"/>
</dbReference>
<feature type="transmembrane region" description="Helical" evidence="7">
    <location>
        <begin position="381"/>
        <end position="399"/>
    </location>
</feature>
<dbReference type="RefSeq" id="WP_249697977.1">
    <property type="nucleotide sequence ID" value="NZ_JAMFLX010000004.1"/>
</dbReference>
<dbReference type="PANTHER" id="PTHR30353">
    <property type="entry name" value="INNER MEMBRANE PROTEIN DEDA-RELATED"/>
    <property type="match status" value="1"/>
</dbReference>
<feature type="transmembrane region" description="Helical" evidence="7">
    <location>
        <begin position="288"/>
        <end position="308"/>
    </location>
</feature>
<gene>
    <name evidence="9" type="ORF">M3P05_03980</name>
</gene>
<evidence type="ECO:0000256" key="7">
    <source>
        <dbReference type="SAM" id="Phobius"/>
    </source>
</evidence>
<evidence type="ECO:0000259" key="8">
    <source>
        <dbReference type="SMART" id="SM00014"/>
    </source>
</evidence>